<name>A0A199V6E8_ANACO</name>
<accession>A0A199V6E8</accession>
<organism evidence="2 3">
    <name type="scientific">Ananas comosus</name>
    <name type="common">Pineapple</name>
    <name type="synonym">Ananas ananas</name>
    <dbReference type="NCBI Taxonomy" id="4615"/>
    <lineage>
        <taxon>Eukaryota</taxon>
        <taxon>Viridiplantae</taxon>
        <taxon>Streptophyta</taxon>
        <taxon>Embryophyta</taxon>
        <taxon>Tracheophyta</taxon>
        <taxon>Spermatophyta</taxon>
        <taxon>Magnoliopsida</taxon>
        <taxon>Liliopsida</taxon>
        <taxon>Poales</taxon>
        <taxon>Bromeliaceae</taxon>
        <taxon>Bromelioideae</taxon>
        <taxon>Ananas</taxon>
    </lineage>
</organism>
<dbReference type="Proteomes" id="UP000092600">
    <property type="component" value="Unassembled WGS sequence"/>
</dbReference>
<comment type="caution">
    <text evidence="2">The sequence shown here is derived from an EMBL/GenBank/DDBJ whole genome shotgun (WGS) entry which is preliminary data.</text>
</comment>
<feature type="region of interest" description="Disordered" evidence="1">
    <location>
        <begin position="1"/>
        <end position="34"/>
    </location>
</feature>
<protein>
    <submittedName>
        <fullName evidence="2">Uncharacterized protein</fullName>
    </submittedName>
</protein>
<gene>
    <name evidence="2" type="ORF">ACMD2_22821</name>
</gene>
<dbReference type="EMBL" id="LSRQ01003102">
    <property type="protein sequence ID" value="OAY72466.1"/>
    <property type="molecule type" value="Genomic_DNA"/>
</dbReference>
<reference evidence="2 3" key="1">
    <citation type="journal article" date="2016" name="DNA Res.">
        <title>The draft genome of MD-2 pineapple using hybrid error correction of long reads.</title>
        <authorList>
            <person name="Redwan R.M."/>
            <person name="Saidin A."/>
            <person name="Kumar S.V."/>
        </authorList>
    </citation>
    <scope>NUCLEOTIDE SEQUENCE [LARGE SCALE GENOMIC DNA]</scope>
    <source>
        <strain evidence="3">cv. MD2</strain>
        <tissue evidence="2">Leaf</tissue>
    </source>
</reference>
<evidence type="ECO:0000313" key="2">
    <source>
        <dbReference type="EMBL" id="OAY72466.1"/>
    </source>
</evidence>
<feature type="region of interest" description="Disordered" evidence="1">
    <location>
        <begin position="53"/>
        <end position="77"/>
    </location>
</feature>
<evidence type="ECO:0000256" key="1">
    <source>
        <dbReference type="SAM" id="MobiDB-lite"/>
    </source>
</evidence>
<proteinExistence type="predicted"/>
<feature type="compositionally biased region" description="Basic and acidic residues" evidence="1">
    <location>
        <begin position="17"/>
        <end position="28"/>
    </location>
</feature>
<dbReference type="AlphaFoldDB" id="A0A199V6E8"/>
<sequence length="153" mass="16771">MSLVDSASGGKPSTWGRGKEMKSTRGDKPGGIWGSLRRLRGVEMKETRWPLSAKDLESSRKGSMWPKAGHGNATTWRGPSSMIALTSGPCHTVQPVPNPRNEALVRSTVPDLAIKPWVRSIYPRNKAPGLTVGNPTTFPEKNTLLRWIRPLCS</sequence>
<evidence type="ECO:0000313" key="3">
    <source>
        <dbReference type="Proteomes" id="UP000092600"/>
    </source>
</evidence>